<dbReference type="AlphaFoldDB" id="Q30XD6"/>
<evidence type="ECO:0000313" key="6">
    <source>
        <dbReference type="EMBL" id="ABB39660.1"/>
    </source>
</evidence>
<evidence type="ECO:0000256" key="4">
    <source>
        <dbReference type="ARBA" id="ARBA00023172"/>
    </source>
</evidence>
<keyword evidence="2" id="KW-0229">DNA integration</keyword>
<name>Q30XD6_OLEA2</name>
<dbReference type="STRING" id="207559.Dde_2865"/>
<keyword evidence="4" id="KW-0233">DNA recombination</keyword>
<dbReference type="PANTHER" id="PTHR30629:SF2">
    <property type="entry name" value="PROPHAGE INTEGRASE INTS-RELATED"/>
    <property type="match status" value="1"/>
</dbReference>
<dbReference type="Proteomes" id="UP000002710">
    <property type="component" value="Chromosome"/>
</dbReference>
<dbReference type="InterPro" id="IPR002104">
    <property type="entry name" value="Integrase_catalytic"/>
</dbReference>
<keyword evidence="3" id="KW-0238">DNA-binding</keyword>
<dbReference type="InterPro" id="IPR010998">
    <property type="entry name" value="Integrase_recombinase_N"/>
</dbReference>
<evidence type="ECO:0000259" key="5">
    <source>
        <dbReference type="PROSITE" id="PS51898"/>
    </source>
</evidence>
<dbReference type="Gene3D" id="1.10.443.10">
    <property type="entry name" value="Intergrase catalytic core"/>
    <property type="match status" value="1"/>
</dbReference>
<dbReference type="GO" id="GO:0003677">
    <property type="term" value="F:DNA binding"/>
    <property type="evidence" value="ECO:0007669"/>
    <property type="project" value="UniProtKB-KW"/>
</dbReference>
<keyword evidence="7" id="KW-1185">Reference proteome</keyword>
<evidence type="ECO:0000256" key="1">
    <source>
        <dbReference type="ARBA" id="ARBA00008857"/>
    </source>
</evidence>
<protein>
    <submittedName>
        <fullName evidence="6">Integrase family protein</fullName>
    </submittedName>
</protein>
<organism evidence="6 7">
    <name type="scientific">Oleidesulfovibrio alaskensis (strain ATCC BAA-1058 / DSM 17464 / G20)</name>
    <name type="common">Desulfovibrio alaskensis</name>
    <dbReference type="NCBI Taxonomy" id="207559"/>
    <lineage>
        <taxon>Bacteria</taxon>
        <taxon>Pseudomonadati</taxon>
        <taxon>Thermodesulfobacteriota</taxon>
        <taxon>Desulfovibrionia</taxon>
        <taxon>Desulfovibrionales</taxon>
        <taxon>Desulfovibrionaceae</taxon>
        <taxon>Oleidesulfovibrio</taxon>
    </lineage>
</organism>
<dbReference type="InterPro" id="IPR013762">
    <property type="entry name" value="Integrase-like_cat_sf"/>
</dbReference>
<accession>Q30XD6</accession>
<sequence>MAFKWIKTNIKGIRYREHDTRKHGIKKDRYYTIRYQRSGQRVEEGLGWASEGWTLDKAVATLAKLREAATTGEGETRLQEKRKAAEAQKALKEKKNITFATILAGYLEAGTEKKNTRVLAVQKGYGDKWLLPDLGPLPIRQVTAGHLEQIQKQILAAGRSKQTAAHAIDLFRAAWNWAYKRELIEGRNPVTQMERIRPDGSRERFFSAAELQSLLGWLHRKDIHTYRITLCAAHTGARLGELAHLTWDRVNLPDRQINFIHTKSGVPRSVPMTPELHDMFSDLLMTMSSAKTSGIPLGTNYTPAGLAGKIVFLTKARKPFFKEIEGRLRTDTPTAFRSALSALKLNEGHATAKTKLTFHCLRHTAATLLLSNGVDPVTVQNIMGWSTLKMLERYSHAIPATKRKAMEALSAALSGEG</sequence>
<proteinExistence type="inferred from homology"/>
<dbReference type="InterPro" id="IPR011010">
    <property type="entry name" value="DNA_brk_join_enz"/>
</dbReference>
<reference evidence="6 7" key="1">
    <citation type="journal article" date="2011" name="J. Bacteriol.">
        <title>Complete genome sequence and updated annotation of Desulfovibrio alaskensis G20.</title>
        <authorList>
            <person name="Hauser L.J."/>
            <person name="Land M.L."/>
            <person name="Brown S.D."/>
            <person name="Larimer F."/>
            <person name="Keller K.L."/>
            <person name="Rapp-Giles B.J."/>
            <person name="Price M.N."/>
            <person name="Lin M."/>
            <person name="Bruce D.C."/>
            <person name="Detter J.C."/>
            <person name="Tapia R."/>
            <person name="Han C.S."/>
            <person name="Goodwin L.A."/>
            <person name="Cheng J.F."/>
            <person name="Pitluck S."/>
            <person name="Copeland A."/>
            <person name="Lucas S."/>
            <person name="Nolan M."/>
            <person name="Lapidus A.L."/>
            <person name="Palumbo A.V."/>
            <person name="Wall J.D."/>
        </authorList>
    </citation>
    <scope>NUCLEOTIDE SEQUENCE [LARGE SCALE GENOMIC DNA]</scope>
    <source>
        <strain evidence="7">ATCC BAA 1058 / DSM 17464 / G20</strain>
    </source>
</reference>
<dbReference type="KEGG" id="dde:Dde_2865"/>
<dbReference type="Pfam" id="PF00589">
    <property type="entry name" value="Phage_integrase"/>
    <property type="match status" value="1"/>
</dbReference>
<comment type="similarity">
    <text evidence="1">Belongs to the 'phage' integrase family.</text>
</comment>
<dbReference type="PROSITE" id="PS51898">
    <property type="entry name" value="TYR_RECOMBINASE"/>
    <property type="match status" value="1"/>
</dbReference>
<dbReference type="PANTHER" id="PTHR30629">
    <property type="entry name" value="PROPHAGE INTEGRASE"/>
    <property type="match status" value="1"/>
</dbReference>
<dbReference type="EMBL" id="CP000112">
    <property type="protein sequence ID" value="ABB39660.1"/>
    <property type="molecule type" value="Genomic_DNA"/>
</dbReference>
<dbReference type="Gene3D" id="1.10.150.130">
    <property type="match status" value="1"/>
</dbReference>
<feature type="domain" description="Tyr recombinase" evidence="5">
    <location>
        <begin position="201"/>
        <end position="407"/>
    </location>
</feature>
<gene>
    <name evidence="6" type="ordered locus">Dde_2865</name>
</gene>
<dbReference type="GO" id="GO:0015074">
    <property type="term" value="P:DNA integration"/>
    <property type="evidence" value="ECO:0007669"/>
    <property type="project" value="UniProtKB-KW"/>
</dbReference>
<evidence type="ECO:0000313" key="7">
    <source>
        <dbReference type="Proteomes" id="UP000002710"/>
    </source>
</evidence>
<dbReference type="CDD" id="cd00796">
    <property type="entry name" value="INT_Rci_Hp1_C"/>
    <property type="match status" value="1"/>
</dbReference>
<dbReference type="SUPFAM" id="SSF56349">
    <property type="entry name" value="DNA breaking-rejoining enzymes"/>
    <property type="match status" value="1"/>
</dbReference>
<dbReference type="GO" id="GO:0006310">
    <property type="term" value="P:DNA recombination"/>
    <property type="evidence" value="ECO:0007669"/>
    <property type="project" value="UniProtKB-KW"/>
</dbReference>
<dbReference type="RefSeq" id="WP_011368656.1">
    <property type="nucleotide sequence ID" value="NC_007519.1"/>
</dbReference>
<dbReference type="HOGENOM" id="CLU_027562_17_7_7"/>
<dbReference type="InterPro" id="IPR050808">
    <property type="entry name" value="Phage_Integrase"/>
</dbReference>
<evidence type="ECO:0000256" key="2">
    <source>
        <dbReference type="ARBA" id="ARBA00022908"/>
    </source>
</evidence>
<dbReference type="eggNOG" id="COG4974">
    <property type="taxonomic scope" value="Bacteria"/>
</dbReference>
<evidence type="ECO:0000256" key="3">
    <source>
        <dbReference type="ARBA" id="ARBA00023125"/>
    </source>
</evidence>